<reference evidence="1" key="2">
    <citation type="submission" date="2020-08" db="EMBL/GenBank/DDBJ databases">
        <authorList>
            <person name="Chen M."/>
            <person name="Teng W."/>
            <person name="Zhao L."/>
            <person name="Hu C."/>
            <person name="Zhou Y."/>
            <person name="Han B."/>
            <person name="Song L."/>
            <person name="Shu W."/>
        </authorList>
    </citation>
    <scope>NUCLEOTIDE SEQUENCE</scope>
    <source>
        <strain evidence="1">FACHB-1375</strain>
    </source>
</reference>
<dbReference type="RefSeq" id="WP_190463788.1">
    <property type="nucleotide sequence ID" value="NZ_JACJPW010000015.1"/>
</dbReference>
<organism evidence="1 2">
    <name type="scientific">Aerosakkonema funiforme FACHB-1375</name>
    <dbReference type="NCBI Taxonomy" id="2949571"/>
    <lineage>
        <taxon>Bacteria</taxon>
        <taxon>Bacillati</taxon>
        <taxon>Cyanobacteriota</taxon>
        <taxon>Cyanophyceae</taxon>
        <taxon>Oscillatoriophycideae</taxon>
        <taxon>Aerosakkonematales</taxon>
        <taxon>Aerosakkonemataceae</taxon>
        <taxon>Aerosakkonema</taxon>
    </lineage>
</organism>
<protein>
    <submittedName>
        <fullName evidence="1">Uncharacterized protein</fullName>
    </submittedName>
</protein>
<keyword evidence="2" id="KW-1185">Reference proteome</keyword>
<comment type="caution">
    <text evidence="1">The sequence shown here is derived from an EMBL/GenBank/DDBJ whole genome shotgun (WGS) entry which is preliminary data.</text>
</comment>
<dbReference type="EMBL" id="JACJPW010000015">
    <property type="protein sequence ID" value="MBD2181024.1"/>
    <property type="molecule type" value="Genomic_DNA"/>
</dbReference>
<dbReference type="AlphaFoldDB" id="A0A926VBX0"/>
<evidence type="ECO:0000313" key="1">
    <source>
        <dbReference type="EMBL" id="MBD2181024.1"/>
    </source>
</evidence>
<accession>A0A926VBX0</accession>
<proteinExistence type="predicted"/>
<gene>
    <name evidence="1" type="ORF">H6G03_07910</name>
</gene>
<dbReference type="Proteomes" id="UP000641646">
    <property type="component" value="Unassembled WGS sequence"/>
</dbReference>
<reference evidence="1" key="1">
    <citation type="journal article" date="2015" name="ISME J.">
        <title>Draft Genome Sequence of Streptomyces incarnatus NRRL8089, which Produces the Nucleoside Antibiotic Sinefungin.</title>
        <authorList>
            <person name="Oshima K."/>
            <person name="Hattori M."/>
            <person name="Shimizu H."/>
            <person name="Fukuda K."/>
            <person name="Nemoto M."/>
            <person name="Inagaki K."/>
            <person name="Tamura T."/>
        </authorList>
    </citation>
    <scope>NUCLEOTIDE SEQUENCE</scope>
    <source>
        <strain evidence="1">FACHB-1375</strain>
    </source>
</reference>
<evidence type="ECO:0000313" key="2">
    <source>
        <dbReference type="Proteomes" id="UP000641646"/>
    </source>
</evidence>
<name>A0A926VBX0_9CYAN</name>
<sequence length="63" mass="7206">MSKFFANVGKDDRINIEKNLPVWDFLEQYLKPSGWVVSLARRPQVVPQAPLLIDCGAISYRSQ</sequence>